<dbReference type="EMBL" id="JAPEUY010000012">
    <property type="protein sequence ID" value="KAJ4367318.1"/>
    <property type="molecule type" value="Genomic_DNA"/>
</dbReference>
<evidence type="ECO:0000313" key="4">
    <source>
        <dbReference type="Proteomes" id="UP001140560"/>
    </source>
</evidence>
<evidence type="ECO:0000259" key="2">
    <source>
        <dbReference type="Pfam" id="PF05347"/>
    </source>
</evidence>
<sequence length="281" mass="32619">MPRFLQPKKSTQHRVAAIALYRALLSRCSSVALLDNDRVSLRNAIRNKFRKNRKIQSPYQLGLSFKAGYETLDRLDASATNDTANAGVLSRLIANLPRGLTRSPPLRPHRLPSSTDPPKERLACLPPERAVLNVRPYAKTSGPRHVPVLASANGVPFLRLTKPQPRALSRILRQRLERKQYIFDTRIFLLNWWMPLCQQEDEWDELMTRQLMHREDRVKWVDAVQLSEQENLQAYEKDLEKDRVVIRKMQRIVDLETELALKEGQTIVRGRKRRPLQVIKP</sequence>
<gene>
    <name evidence="3" type="ORF">N0V83_006899</name>
</gene>
<comment type="caution">
    <text evidence="3">The sequence shown here is derived from an EMBL/GenBank/DDBJ whole genome shotgun (WGS) entry which is preliminary data.</text>
</comment>
<evidence type="ECO:0000256" key="1">
    <source>
        <dbReference type="SAM" id="MobiDB-lite"/>
    </source>
</evidence>
<reference evidence="3" key="1">
    <citation type="submission" date="2022-10" db="EMBL/GenBank/DDBJ databases">
        <title>Tapping the CABI collections for fungal endophytes: first genome assemblies for Collariella, Neodidymelliopsis, Ascochyta clinopodiicola, Didymella pomorum, Didymosphaeria variabile, Neocosmospora piperis and Neocucurbitaria cava.</title>
        <authorList>
            <person name="Hill R."/>
        </authorList>
    </citation>
    <scope>NUCLEOTIDE SEQUENCE</scope>
    <source>
        <strain evidence="3">IMI 356814</strain>
    </source>
</reference>
<dbReference type="AlphaFoldDB" id="A0A9W9CJS4"/>
<evidence type="ECO:0000313" key="3">
    <source>
        <dbReference type="EMBL" id="KAJ4367318.1"/>
    </source>
</evidence>
<dbReference type="OrthoDB" id="3925971at2759"/>
<keyword evidence="4" id="KW-1185">Reference proteome</keyword>
<dbReference type="Pfam" id="PF05347">
    <property type="entry name" value="Complex1_LYR"/>
    <property type="match status" value="1"/>
</dbReference>
<name>A0A9W9CJS4_9PLEO</name>
<dbReference type="Proteomes" id="UP001140560">
    <property type="component" value="Unassembled WGS sequence"/>
</dbReference>
<dbReference type="InterPro" id="IPR046896">
    <property type="entry name" value="Cup1-like_N"/>
</dbReference>
<dbReference type="InterPro" id="IPR008011">
    <property type="entry name" value="Complex1_LYR_dom"/>
</dbReference>
<feature type="domain" description="Complex 1 LYR protein" evidence="2">
    <location>
        <begin position="17"/>
        <end position="73"/>
    </location>
</feature>
<accession>A0A9W9CJS4</accession>
<feature type="region of interest" description="Disordered" evidence="1">
    <location>
        <begin position="99"/>
        <end position="120"/>
    </location>
</feature>
<proteinExistence type="predicted"/>
<organism evidence="3 4">
    <name type="scientific">Neocucurbitaria cava</name>
    <dbReference type="NCBI Taxonomy" id="798079"/>
    <lineage>
        <taxon>Eukaryota</taxon>
        <taxon>Fungi</taxon>
        <taxon>Dikarya</taxon>
        <taxon>Ascomycota</taxon>
        <taxon>Pezizomycotina</taxon>
        <taxon>Dothideomycetes</taxon>
        <taxon>Pleosporomycetidae</taxon>
        <taxon>Pleosporales</taxon>
        <taxon>Pleosporineae</taxon>
        <taxon>Cucurbitariaceae</taxon>
        <taxon>Neocucurbitaria</taxon>
    </lineage>
</organism>
<dbReference type="CDD" id="cd20273">
    <property type="entry name" value="Complex1_LYR_unchar"/>
    <property type="match status" value="1"/>
</dbReference>
<protein>
    <recommendedName>
        <fullName evidence="2">Complex 1 LYR protein domain-containing protein</fullName>
    </recommendedName>
</protein>